<keyword evidence="2" id="KW-1185">Reference proteome</keyword>
<dbReference type="EMBL" id="KV453841">
    <property type="protein sequence ID" value="ODV92895.1"/>
    <property type="molecule type" value="Genomic_DNA"/>
</dbReference>
<evidence type="ECO:0000313" key="2">
    <source>
        <dbReference type="Proteomes" id="UP000095023"/>
    </source>
</evidence>
<proteinExistence type="predicted"/>
<accession>A0A1E4TMA8</accession>
<organism evidence="1 2">
    <name type="scientific">Tortispora caseinolytica NRRL Y-17796</name>
    <dbReference type="NCBI Taxonomy" id="767744"/>
    <lineage>
        <taxon>Eukaryota</taxon>
        <taxon>Fungi</taxon>
        <taxon>Dikarya</taxon>
        <taxon>Ascomycota</taxon>
        <taxon>Saccharomycotina</taxon>
        <taxon>Trigonopsidomycetes</taxon>
        <taxon>Trigonopsidales</taxon>
        <taxon>Trigonopsidaceae</taxon>
        <taxon>Tortispora</taxon>
    </lineage>
</organism>
<reference evidence="2" key="1">
    <citation type="submission" date="2016-02" db="EMBL/GenBank/DDBJ databases">
        <title>Comparative genomics of biotechnologically important yeasts.</title>
        <authorList>
            <consortium name="DOE Joint Genome Institute"/>
            <person name="Riley R."/>
            <person name="Haridas S."/>
            <person name="Wolfe K.H."/>
            <person name="Lopes M.R."/>
            <person name="Hittinger C.T."/>
            <person name="Goker M."/>
            <person name="Salamov A."/>
            <person name="Wisecaver J."/>
            <person name="Long T.M."/>
            <person name="Aerts A.L."/>
            <person name="Barry K."/>
            <person name="Choi C."/>
            <person name="Clum A."/>
            <person name="Coughlan A.Y."/>
            <person name="Deshpande S."/>
            <person name="Douglass A.P."/>
            <person name="Hanson S.J."/>
            <person name="Klenk H.-P."/>
            <person name="Labutti K."/>
            <person name="Lapidus A."/>
            <person name="Lindquist E."/>
            <person name="Lipzen A."/>
            <person name="Meier-Kolthoff J.P."/>
            <person name="Ohm R.A."/>
            <person name="Otillar R.P."/>
            <person name="Pangilinan J."/>
            <person name="Peng Y."/>
            <person name="Rokas A."/>
            <person name="Rosa C.A."/>
            <person name="Scheuner C."/>
            <person name="Sibirny A.A."/>
            <person name="Slot J.C."/>
            <person name="Stielow J.B."/>
            <person name="Sun H."/>
            <person name="Kurtzman C.P."/>
            <person name="Blackwell M."/>
            <person name="Jeffries T.W."/>
            <person name="Grigoriev I.V."/>
        </authorList>
    </citation>
    <scope>NUCLEOTIDE SEQUENCE [LARGE SCALE GENOMIC DNA]</scope>
    <source>
        <strain evidence="2">NRRL Y-17796</strain>
    </source>
</reference>
<evidence type="ECO:0000313" key="1">
    <source>
        <dbReference type="EMBL" id="ODV92895.1"/>
    </source>
</evidence>
<dbReference type="Proteomes" id="UP000095023">
    <property type="component" value="Unassembled WGS sequence"/>
</dbReference>
<gene>
    <name evidence="1" type="ORF">CANCADRAFT_30911</name>
</gene>
<dbReference type="AlphaFoldDB" id="A0A1E4TMA8"/>
<protein>
    <submittedName>
        <fullName evidence="1">Uncharacterized protein</fullName>
    </submittedName>
</protein>
<sequence>MSAPIDIDSKQLMRSRRLSSAPESPINLPRSCNSNVSSYSYLSPAMRQEKYHASEIFSPVFGGPSVSLVLSSSQGFVWDAAAFPGHSHSVLGSINSALYSPHSRIGHDPDNIYLTPEDIDIFPY</sequence>
<name>A0A1E4TMA8_9ASCO</name>